<dbReference type="Proteomes" id="UP001168877">
    <property type="component" value="Unassembled WGS sequence"/>
</dbReference>
<feature type="compositionally biased region" description="Basic and acidic residues" evidence="1">
    <location>
        <begin position="36"/>
        <end position="55"/>
    </location>
</feature>
<proteinExistence type="predicted"/>
<evidence type="ECO:0000256" key="1">
    <source>
        <dbReference type="SAM" id="MobiDB-lite"/>
    </source>
</evidence>
<dbReference type="EMBL" id="JAUESC010000001">
    <property type="protein sequence ID" value="KAK0607333.1"/>
    <property type="molecule type" value="Genomic_DNA"/>
</dbReference>
<evidence type="ECO:0000313" key="2">
    <source>
        <dbReference type="EMBL" id="KAK0607333.1"/>
    </source>
</evidence>
<gene>
    <name evidence="2" type="ORF">LWI29_013442</name>
</gene>
<name>A0AA39W8G2_ACESA</name>
<comment type="caution">
    <text evidence="2">The sequence shown here is derived from an EMBL/GenBank/DDBJ whole genome shotgun (WGS) entry which is preliminary data.</text>
</comment>
<reference evidence="2" key="2">
    <citation type="submission" date="2023-06" db="EMBL/GenBank/DDBJ databases">
        <authorList>
            <person name="Swenson N.G."/>
            <person name="Wegrzyn J.L."/>
            <person name="Mcevoy S.L."/>
        </authorList>
    </citation>
    <scope>NUCLEOTIDE SEQUENCE</scope>
    <source>
        <strain evidence="2">NS2018</strain>
        <tissue evidence="2">Leaf</tissue>
    </source>
</reference>
<keyword evidence="3" id="KW-1185">Reference proteome</keyword>
<feature type="region of interest" description="Disordered" evidence="1">
    <location>
        <begin position="31"/>
        <end position="73"/>
    </location>
</feature>
<organism evidence="2 3">
    <name type="scientific">Acer saccharum</name>
    <name type="common">Sugar maple</name>
    <dbReference type="NCBI Taxonomy" id="4024"/>
    <lineage>
        <taxon>Eukaryota</taxon>
        <taxon>Viridiplantae</taxon>
        <taxon>Streptophyta</taxon>
        <taxon>Embryophyta</taxon>
        <taxon>Tracheophyta</taxon>
        <taxon>Spermatophyta</taxon>
        <taxon>Magnoliopsida</taxon>
        <taxon>eudicotyledons</taxon>
        <taxon>Gunneridae</taxon>
        <taxon>Pentapetalae</taxon>
        <taxon>rosids</taxon>
        <taxon>malvids</taxon>
        <taxon>Sapindales</taxon>
        <taxon>Sapindaceae</taxon>
        <taxon>Hippocastanoideae</taxon>
        <taxon>Acereae</taxon>
        <taxon>Acer</taxon>
    </lineage>
</organism>
<accession>A0AA39W8G2</accession>
<reference evidence="2" key="1">
    <citation type="journal article" date="2022" name="Plant J.">
        <title>Strategies of tolerance reflected in two North American maple genomes.</title>
        <authorList>
            <person name="McEvoy S.L."/>
            <person name="Sezen U.U."/>
            <person name="Trouern-Trend A."/>
            <person name="McMahon S.M."/>
            <person name="Schaberg P.G."/>
            <person name="Yang J."/>
            <person name="Wegrzyn J.L."/>
            <person name="Swenson N.G."/>
        </authorList>
    </citation>
    <scope>NUCLEOTIDE SEQUENCE</scope>
    <source>
        <strain evidence="2">NS2018</strain>
    </source>
</reference>
<protein>
    <submittedName>
        <fullName evidence="2">Uncharacterized protein</fullName>
    </submittedName>
</protein>
<sequence length="73" mass="8246">MKAWKTHAGIPPWQRTRGAEDHEAALEFQKNLGNEATRKPTREYYRGKEPMDKLTKPPTEPLAPGVEEDGMVG</sequence>
<dbReference type="AlphaFoldDB" id="A0AA39W8G2"/>
<evidence type="ECO:0000313" key="3">
    <source>
        <dbReference type="Proteomes" id="UP001168877"/>
    </source>
</evidence>